<keyword evidence="4 6" id="KW-1133">Transmembrane helix</keyword>
<dbReference type="AlphaFoldDB" id="C7QZV4"/>
<dbReference type="PANTHER" id="PTHR38459:SF1">
    <property type="entry name" value="PROPHAGE BACTOPRENOL-LINKED GLUCOSE TRANSLOCASE HOMOLOG"/>
    <property type="match status" value="1"/>
</dbReference>
<feature type="transmembrane region" description="Helical" evidence="6">
    <location>
        <begin position="119"/>
        <end position="140"/>
    </location>
</feature>
<evidence type="ECO:0000256" key="1">
    <source>
        <dbReference type="ARBA" id="ARBA00004141"/>
    </source>
</evidence>
<dbReference type="InterPro" id="IPR051401">
    <property type="entry name" value="GtrA_CellWall_Glycosyl"/>
</dbReference>
<comment type="subcellular location">
    <subcellularLocation>
        <location evidence="1">Membrane</location>
        <topology evidence="1">Multi-pass membrane protein</topology>
    </subcellularLocation>
</comment>
<dbReference type="STRING" id="471856.Jden_1869"/>
<keyword evidence="3 6" id="KW-0812">Transmembrane</keyword>
<dbReference type="GO" id="GO:0005886">
    <property type="term" value="C:plasma membrane"/>
    <property type="evidence" value="ECO:0007669"/>
    <property type="project" value="TreeGrafter"/>
</dbReference>
<dbReference type="KEGG" id="jde:Jden_1869"/>
<dbReference type="eggNOG" id="COG2246">
    <property type="taxonomic scope" value="Bacteria"/>
</dbReference>
<feature type="domain" description="GtrA/DPMS transmembrane" evidence="7">
    <location>
        <begin position="21"/>
        <end position="146"/>
    </location>
</feature>
<gene>
    <name evidence="8" type="ordered locus">Jden_1869</name>
</gene>
<proteinExistence type="inferred from homology"/>
<keyword evidence="5 6" id="KW-0472">Membrane</keyword>
<name>C7QZV4_JONDD</name>
<keyword evidence="9" id="KW-1185">Reference proteome</keyword>
<comment type="similarity">
    <text evidence="2">Belongs to the GtrA family.</text>
</comment>
<evidence type="ECO:0000259" key="7">
    <source>
        <dbReference type="Pfam" id="PF04138"/>
    </source>
</evidence>
<evidence type="ECO:0000313" key="9">
    <source>
        <dbReference type="Proteomes" id="UP000000628"/>
    </source>
</evidence>
<reference evidence="8 9" key="1">
    <citation type="journal article" date="2009" name="Stand. Genomic Sci.">
        <title>Complete genome sequence of Jonesia denitrificans type strain (Prevot 55134).</title>
        <authorList>
            <person name="Pukall R."/>
            <person name="Gehrich-Schroter G."/>
            <person name="Lapidus A."/>
            <person name="Nolan M."/>
            <person name="Glavina Del Rio T."/>
            <person name="Lucas S."/>
            <person name="Chen F."/>
            <person name="Tice H."/>
            <person name="Pitluck S."/>
            <person name="Cheng J.F."/>
            <person name="Copeland A."/>
            <person name="Saunders E."/>
            <person name="Brettin T."/>
            <person name="Detter J.C."/>
            <person name="Bruce D."/>
            <person name="Goodwin L."/>
            <person name="Pati A."/>
            <person name="Ivanova N."/>
            <person name="Mavromatis K."/>
            <person name="Ovchinnikova G."/>
            <person name="Chen A."/>
            <person name="Palaniappan K."/>
            <person name="Land M."/>
            <person name="Hauser L."/>
            <person name="Chang Y.J."/>
            <person name="Jeffries C.D."/>
            <person name="Chain P."/>
            <person name="Goker M."/>
            <person name="Bristow J."/>
            <person name="Eisen J.A."/>
            <person name="Markowitz V."/>
            <person name="Hugenholtz P."/>
            <person name="Kyrpides N.C."/>
            <person name="Klenk H.P."/>
            <person name="Han C."/>
        </authorList>
    </citation>
    <scope>NUCLEOTIDE SEQUENCE [LARGE SCALE GENOMIC DNA]</scope>
    <source>
        <strain evidence="9">ATCC 14870 / DSM 20603 / BCRC 15368 / CIP 55.134 / JCM 11481 / NBRC 15587 / NCTC 10816 / Prevot 55134</strain>
    </source>
</reference>
<protein>
    <submittedName>
        <fullName evidence="8">GtrA family protein</fullName>
    </submittedName>
</protein>
<dbReference type="Pfam" id="PF04138">
    <property type="entry name" value="GtrA_DPMS_TM"/>
    <property type="match status" value="1"/>
</dbReference>
<accession>C7QZV4</accession>
<organism evidence="8 9">
    <name type="scientific">Jonesia denitrificans (strain ATCC 14870 / DSM 20603 / BCRC 15368 / CIP 55.134 / JCM 11481 / NBRC 15587 / NCTC 10816 / Prevot 55134)</name>
    <name type="common">Listeria denitrificans</name>
    <dbReference type="NCBI Taxonomy" id="471856"/>
    <lineage>
        <taxon>Bacteria</taxon>
        <taxon>Bacillati</taxon>
        <taxon>Actinomycetota</taxon>
        <taxon>Actinomycetes</taxon>
        <taxon>Micrococcales</taxon>
        <taxon>Jonesiaceae</taxon>
        <taxon>Jonesia</taxon>
    </lineage>
</organism>
<evidence type="ECO:0000256" key="4">
    <source>
        <dbReference type="ARBA" id="ARBA00022989"/>
    </source>
</evidence>
<dbReference type="Proteomes" id="UP000000628">
    <property type="component" value="Chromosome"/>
</dbReference>
<evidence type="ECO:0000256" key="2">
    <source>
        <dbReference type="ARBA" id="ARBA00009399"/>
    </source>
</evidence>
<dbReference type="RefSeq" id="WP_015772140.1">
    <property type="nucleotide sequence ID" value="NC_013174.1"/>
</dbReference>
<dbReference type="PANTHER" id="PTHR38459">
    <property type="entry name" value="PROPHAGE BACTOPRENOL-LINKED GLUCOSE TRANSLOCASE HOMOLOG"/>
    <property type="match status" value="1"/>
</dbReference>
<feature type="transmembrane region" description="Helical" evidence="6">
    <location>
        <begin position="20"/>
        <end position="41"/>
    </location>
</feature>
<dbReference type="InterPro" id="IPR007267">
    <property type="entry name" value="GtrA_DPMS_TM"/>
</dbReference>
<feature type="transmembrane region" description="Helical" evidence="6">
    <location>
        <begin position="91"/>
        <end position="113"/>
    </location>
</feature>
<dbReference type="EMBL" id="CP001706">
    <property type="protein sequence ID" value="ACV09512.1"/>
    <property type="molecule type" value="Genomic_DNA"/>
</dbReference>
<evidence type="ECO:0000256" key="6">
    <source>
        <dbReference type="SAM" id="Phobius"/>
    </source>
</evidence>
<sequence>MLLQTSQTQRTIASRCAELVRFGSVGALGFVVDIGLFNVLQYGPLSLLDGKPVTAKIISVSIAMVVTWLGNRLWTFSAQRTHTRVREFTGFVVVNIGGMAIAVLCLWVSRYILGFESAWADNVAANGVGLVLGTAFRYVAYKYLVFTGQQPTLGLAQR</sequence>
<feature type="transmembrane region" description="Helical" evidence="6">
    <location>
        <begin position="53"/>
        <end position="70"/>
    </location>
</feature>
<dbReference type="HOGENOM" id="CLU_083873_0_2_11"/>
<dbReference type="GO" id="GO:0000271">
    <property type="term" value="P:polysaccharide biosynthetic process"/>
    <property type="evidence" value="ECO:0007669"/>
    <property type="project" value="InterPro"/>
</dbReference>
<evidence type="ECO:0000313" key="8">
    <source>
        <dbReference type="EMBL" id="ACV09512.1"/>
    </source>
</evidence>
<evidence type="ECO:0000256" key="3">
    <source>
        <dbReference type="ARBA" id="ARBA00022692"/>
    </source>
</evidence>
<evidence type="ECO:0000256" key="5">
    <source>
        <dbReference type="ARBA" id="ARBA00023136"/>
    </source>
</evidence>